<organism evidence="2 3">
    <name type="scientific">Aeromonas phage 4_D05</name>
    <dbReference type="NCBI Taxonomy" id="2588099"/>
    <lineage>
        <taxon>Viruses</taxon>
        <taxon>Duplodnaviria</taxon>
        <taxon>Heunggongvirae</taxon>
        <taxon>Uroviricota</taxon>
        <taxon>Caudoviricetes</taxon>
        <taxon>Kunmingvirus</taxon>
        <taxon>Kunmingvirus kv4D05</taxon>
    </lineage>
</organism>
<dbReference type="Pfam" id="PF22479">
    <property type="entry name" value="Pam3_gp18"/>
    <property type="match status" value="1"/>
</dbReference>
<reference evidence="2 3" key="1">
    <citation type="submission" date="2019-04" db="EMBL/GenBank/DDBJ databases">
        <title>Nine Novel Phages from a Plateau Lake in Southwest China Provide Insights into Aeromonas Phage Diversity.</title>
        <authorList>
            <person name="Xiao W."/>
            <person name="Bai M."/>
        </authorList>
    </citation>
    <scope>NUCLEOTIDE SEQUENCE [LARGE SCALE GENOMIC DNA]</scope>
</reference>
<keyword evidence="3" id="KW-1185">Reference proteome</keyword>
<dbReference type="EMBL" id="MK804892">
    <property type="protein sequence ID" value="QDJ96180.1"/>
    <property type="molecule type" value="Genomic_DNA"/>
</dbReference>
<proteinExistence type="predicted"/>
<dbReference type="InterPro" id="IPR054252">
    <property type="entry name" value="Pam3_gp18"/>
</dbReference>
<evidence type="ECO:0000313" key="2">
    <source>
        <dbReference type="EMBL" id="QDJ96180.1"/>
    </source>
</evidence>
<sequence length="99" mass="10867">MAIREIPLRAVPSQTAQVTLAGQPVTLYLRQLGGRQYLSASWAGQVLCDTVLMVNRSAILRAEYTGFVGDIAVYDTQGDDAPSYDGWGSRWQLLFNSEA</sequence>
<name>A0A514TUE3_9CAUD</name>
<gene>
    <name evidence="2" type="ORF">4D05_068</name>
</gene>
<accession>A0A514TUE3</accession>
<feature type="domain" description="Cyanophage baseplate Pam3 plug gp18" evidence="1">
    <location>
        <begin position="4"/>
        <end position="97"/>
    </location>
</feature>
<evidence type="ECO:0000259" key="1">
    <source>
        <dbReference type="Pfam" id="PF22479"/>
    </source>
</evidence>
<dbReference type="Proteomes" id="UP000316563">
    <property type="component" value="Segment"/>
</dbReference>
<protein>
    <recommendedName>
        <fullName evidence="1">Cyanophage baseplate Pam3 plug gp18 domain-containing protein</fullName>
    </recommendedName>
</protein>
<evidence type="ECO:0000313" key="3">
    <source>
        <dbReference type="Proteomes" id="UP000316563"/>
    </source>
</evidence>